<dbReference type="EMBL" id="JBHSZP010000049">
    <property type="protein sequence ID" value="MFC7091919.1"/>
    <property type="molecule type" value="Genomic_DNA"/>
</dbReference>
<name>A0ABW2F4P0_9GAMM</name>
<accession>A0ABW2F4P0</accession>
<organism evidence="1 2">
    <name type="scientific">Halomonas salifodinae</name>
    <dbReference type="NCBI Taxonomy" id="438745"/>
    <lineage>
        <taxon>Bacteria</taxon>
        <taxon>Pseudomonadati</taxon>
        <taxon>Pseudomonadota</taxon>
        <taxon>Gammaproteobacteria</taxon>
        <taxon>Oceanospirillales</taxon>
        <taxon>Halomonadaceae</taxon>
        <taxon>Halomonas</taxon>
    </lineage>
</organism>
<gene>
    <name evidence="1" type="ORF">ACFQH5_20455</name>
</gene>
<comment type="caution">
    <text evidence="1">The sequence shown here is derived from an EMBL/GenBank/DDBJ whole genome shotgun (WGS) entry which is preliminary data.</text>
</comment>
<sequence>MSTPETVSVSISRPSRGDGREVMTIKVIDTTSRLPVVEFDMPLDDFMKCLTGQAEMPAEVTRFTPEDKRNFLGMTRVNRTVECGRVHGKEEQREVVLRHFATLEPGWYLFSDGTGSQQRGEHHQYIVHRWEEP</sequence>
<protein>
    <submittedName>
        <fullName evidence="1">Uncharacterized protein</fullName>
    </submittedName>
</protein>
<evidence type="ECO:0000313" key="2">
    <source>
        <dbReference type="Proteomes" id="UP001596411"/>
    </source>
</evidence>
<proteinExistence type="predicted"/>
<dbReference type="RefSeq" id="WP_346064104.1">
    <property type="nucleotide sequence ID" value="NZ_BAAADR010000045.1"/>
</dbReference>
<keyword evidence="2" id="KW-1185">Reference proteome</keyword>
<reference evidence="2" key="1">
    <citation type="journal article" date="2019" name="Int. J. Syst. Evol. Microbiol.">
        <title>The Global Catalogue of Microorganisms (GCM) 10K type strain sequencing project: providing services to taxonomists for standard genome sequencing and annotation.</title>
        <authorList>
            <consortium name="The Broad Institute Genomics Platform"/>
            <consortium name="The Broad Institute Genome Sequencing Center for Infectious Disease"/>
            <person name="Wu L."/>
            <person name="Ma J."/>
        </authorList>
    </citation>
    <scope>NUCLEOTIDE SEQUENCE [LARGE SCALE GENOMIC DNA]</scope>
    <source>
        <strain evidence="2">CGMCC 1.13666</strain>
    </source>
</reference>
<dbReference type="Proteomes" id="UP001596411">
    <property type="component" value="Unassembled WGS sequence"/>
</dbReference>
<evidence type="ECO:0000313" key="1">
    <source>
        <dbReference type="EMBL" id="MFC7091919.1"/>
    </source>
</evidence>